<dbReference type="SMART" id="SM00343">
    <property type="entry name" value="ZnF_C2HC"/>
    <property type="match status" value="2"/>
</dbReference>
<dbReference type="SUPFAM" id="SSF50630">
    <property type="entry name" value="Acid proteases"/>
    <property type="match status" value="1"/>
</dbReference>
<dbReference type="InterPro" id="IPR036397">
    <property type="entry name" value="RNaseH_sf"/>
</dbReference>
<dbReference type="Gene3D" id="1.10.340.70">
    <property type="match status" value="1"/>
</dbReference>
<keyword evidence="17" id="KW-1185">Reference proteome</keyword>
<dbReference type="InterPro" id="IPR041373">
    <property type="entry name" value="RT_RNaseH"/>
</dbReference>
<keyword evidence="7" id="KW-0255">Endonuclease</keyword>
<evidence type="ECO:0000256" key="8">
    <source>
        <dbReference type="ARBA" id="ARBA00022801"/>
    </source>
</evidence>
<comment type="caution">
    <text evidence="16">The sequence shown here is derived from an EMBL/GenBank/DDBJ whole genome shotgun (WGS) entry which is preliminary data.</text>
</comment>
<feature type="domain" description="CCHC-type" evidence="13">
    <location>
        <begin position="220"/>
        <end position="235"/>
    </location>
</feature>
<dbReference type="GO" id="GO:0008270">
    <property type="term" value="F:zinc ion binding"/>
    <property type="evidence" value="ECO:0007669"/>
    <property type="project" value="UniProtKB-KW"/>
</dbReference>
<gene>
    <name evidence="16" type="ORF">M9458_044976</name>
</gene>
<dbReference type="Gene3D" id="3.10.10.10">
    <property type="entry name" value="HIV Type 1 Reverse Transcriptase, subunit A, domain 1"/>
    <property type="match status" value="1"/>
</dbReference>
<keyword evidence="8" id="KW-0378">Hydrolase</keyword>
<dbReference type="InterPro" id="IPR001878">
    <property type="entry name" value="Znf_CCHC"/>
</dbReference>
<dbReference type="PROSITE" id="PS50878">
    <property type="entry name" value="RT_POL"/>
    <property type="match status" value="1"/>
</dbReference>
<feature type="domain" description="Integrase catalytic" evidence="15">
    <location>
        <begin position="1012"/>
        <end position="1164"/>
    </location>
</feature>
<evidence type="ECO:0000313" key="17">
    <source>
        <dbReference type="Proteomes" id="UP001529510"/>
    </source>
</evidence>
<reference evidence="16 17" key="1">
    <citation type="submission" date="2024-05" db="EMBL/GenBank/DDBJ databases">
        <title>Genome sequencing and assembly of Indian major carp, Cirrhinus mrigala (Hamilton, 1822).</title>
        <authorList>
            <person name="Mohindra V."/>
            <person name="Chowdhury L.M."/>
            <person name="Lal K."/>
            <person name="Jena J.K."/>
        </authorList>
    </citation>
    <scope>NUCLEOTIDE SEQUENCE [LARGE SCALE GENOMIC DNA]</scope>
    <source>
        <strain evidence="16">CM1030</strain>
        <tissue evidence="16">Blood</tissue>
    </source>
</reference>
<dbReference type="InterPro" id="IPR021109">
    <property type="entry name" value="Peptidase_aspartic_dom_sf"/>
</dbReference>
<evidence type="ECO:0000256" key="11">
    <source>
        <dbReference type="PROSITE-ProRule" id="PRU00047"/>
    </source>
</evidence>
<dbReference type="InterPro" id="IPR012337">
    <property type="entry name" value="RNaseH-like_sf"/>
</dbReference>
<evidence type="ECO:0000256" key="1">
    <source>
        <dbReference type="ARBA" id="ARBA00010879"/>
    </source>
</evidence>
<evidence type="ECO:0000259" key="14">
    <source>
        <dbReference type="PROSITE" id="PS50878"/>
    </source>
</evidence>
<dbReference type="SUPFAM" id="SSF57756">
    <property type="entry name" value="Retrovirus zinc finger-like domains"/>
    <property type="match status" value="1"/>
</dbReference>
<keyword evidence="6" id="KW-0540">Nuclease</keyword>
<dbReference type="SUPFAM" id="SSF53098">
    <property type="entry name" value="Ribonuclease H-like"/>
    <property type="match status" value="1"/>
</dbReference>
<proteinExistence type="inferred from homology"/>
<dbReference type="EMBL" id="JAMKFB020000022">
    <property type="protein sequence ID" value="KAL0161251.1"/>
    <property type="molecule type" value="Genomic_DNA"/>
</dbReference>
<dbReference type="InterPro" id="IPR041588">
    <property type="entry name" value="Integrase_H2C2"/>
</dbReference>
<feature type="domain" description="Reverse transcriptase" evidence="14">
    <location>
        <begin position="462"/>
        <end position="640"/>
    </location>
</feature>
<dbReference type="CDD" id="cd01647">
    <property type="entry name" value="RT_LTR"/>
    <property type="match status" value="1"/>
</dbReference>
<evidence type="ECO:0000256" key="5">
    <source>
        <dbReference type="ARBA" id="ARBA00022695"/>
    </source>
</evidence>
<dbReference type="Gene3D" id="3.30.420.10">
    <property type="entry name" value="Ribonuclease H-like superfamily/Ribonuclease H"/>
    <property type="match status" value="1"/>
</dbReference>
<dbReference type="EC" id="2.7.7.49" evidence="3"/>
<evidence type="ECO:0000256" key="9">
    <source>
        <dbReference type="ARBA" id="ARBA00022918"/>
    </source>
</evidence>
<dbReference type="EC" id="3.1.26.4" evidence="2"/>
<dbReference type="FunFam" id="1.10.340.70:FF:000003">
    <property type="entry name" value="Protein CBG25708"/>
    <property type="match status" value="1"/>
</dbReference>
<evidence type="ECO:0000313" key="16">
    <source>
        <dbReference type="EMBL" id="KAL0161251.1"/>
    </source>
</evidence>
<dbReference type="InterPro" id="IPR050951">
    <property type="entry name" value="Retrovirus_Pol_polyprotein"/>
</dbReference>
<dbReference type="Gene3D" id="4.10.60.10">
    <property type="entry name" value="Zinc finger, CCHC-type"/>
    <property type="match status" value="1"/>
</dbReference>
<dbReference type="InterPro" id="IPR000477">
    <property type="entry name" value="RT_dom"/>
</dbReference>
<dbReference type="InterPro" id="IPR001584">
    <property type="entry name" value="Integrase_cat-core"/>
</dbReference>
<dbReference type="GO" id="GO:0004523">
    <property type="term" value="F:RNA-DNA hybrid ribonuclease activity"/>
    <property type="evidence" value="ECO:0007669"/>
    <property type="project" value="UniProtKB-EC"/>
</dbReference>
<evidence type="ECO:0000256" key="7">
    <source>
        <dbReference type="ARBA" id="ARBA00022759"/>
    </source>
</evidence>
<feature type="region of interest" description="Disordered" evidence="12">
    <location>
        <begin position="1259"/>
        <end position="1312"/>
    </location>
</feature>
<dbReference type="InterPro" id="IPR043128">
    <property type="entry name" value="Rev_trsase/Diguanyl_cyclase"/>
</dbReference>
<evidence type="ECO:0000256" key="6">
    <source>
        <dbReference type="ARBA" id="ARBA00022722"/>
    </source>
</evidence>
<dbReference type="Gene3D" id="2.40.70.10">
    <property type="entry name" value="Acid Proteases"/>
    <property type="match status" value="1"/>
</dbReference>
<dbReference type="FunFam" id="3.30.70.270:FF:000026">
    <property type="entry name" value="Transposon Ty3-G Gag-Pol polyprotein"/>
    <property type="match status" value="1"/>
</dbReference>
<dbReference type="InterPro" id="IPR043502">
    <property type="entry name" value="DNA/RNA_pol_sf"/>
</dbReference>
<sequence>MAGYIGKPDAFDSASDDWTMYCERMEQYFKANDIENEKRVSVLLSAIGGRAYALLRSLTAPVKPADVSFDNIVKTMQDHLAPKPLLIAERFRFHKRNQNEGESIAAYIAELKKLSEHCQFGDGLNDALRDRLVCGILQESIQKRLLTEADLTFKRAVEIAVAMETAARDAVELRSGAKMSVNKMFAVSKAKKMMQASEVCYRCNKGGHKANQCRFKSETCRKCNKIGHIQRACRSDVPNSEKDRQYKVQKKKSKNVHVIAQNSDEESDTGLANLEIYSLKSDLKQAIWLTPQINGKIIRMELDTGSAVSVMSQNEFERNFENAKLKPSPVKLKTYTGEPILPIGVMPVTVEYNDQCSELDLYIVQAEGPALWGRDWLRKLRVDWKSIKSLQVTVPDGLSTQRKLEKVLDCAATVFQPGMGTLKHIKGKITLKEDAVPKFHKARPVPYAIRQKVEIELDRLEAEGILSKVDWSPWATPVVPVSKKDGSVRLCGDFKVSVNPELHVEQYPIPRIEDIFATLSGGRHFSKIDLAEAYLQMEMEEDSKVFLTINTHKGLYRYNRLVFGISSAPALWQRAMDQVLQGCPGTQCYLDDIIVTGENDSIHLENLACVLKRLEDYGLRARRDKCEFFKNSITYCGHQIDANGLHKCPDKLRAIAEAPSPKDVSQLRSFLGFVNYYNRFLPNLATVLYPLNALLQAGKKWMWTKQCAEAFQEAKRLVMSDTVLTHFDPHKPMKLACDAYPYGIGVVLSHVMNDGTERPIAFASRSLSTAEKNYAQIDREALRLVWGVKRFNQYLYGNEFTLVTDHQPLVSIFSPQKGVPLTAAARMQRWALFLGGHRYRIEFKRTNRHANADGLSRLPLDLTSTESVKESIPLDVFTLAQLEGSPVTAEMVQRETRKDPTLSQVYAATQNGWNAEAKSRFAQYYQRRDELTLDGGCIMWGLRVIIPPKLRTRVLEELHVGHLGVVKMKSLARSFVWWPGIDQQIEQLAMHCSGCQHVQKMPKAAPLHPWEWPALPWQRIHVDFAGPFMGTTFLVVVDACTKWPEVFSMTSTTASQTVTVLRELFARTGVPEQLVSDNGPQFVSAEFQVFLKNHGIKHVTSAPYHPATNGLAERFVQSLKNALRAMTNEKITLNQKLQNFLFAYRNAAHATTNRTPAMLFLGRPLRSRLDLLKPNLKRTVQDKQLKQSQGGGKTRELEVGDSVLARDYKGDHKWMPARIKERTGPLSYTVEVAPDILWRRHIDQLRSSNVPLESVPVSAPVSLPSTPAVSATNGSDIALSPEDTVTPCKAPQSPVPTCEERRYPTRTRKPPN</sequence>
<evidence type="ECO:0000259" key="13">
    <source>
        <dbReference type="PROSITE" id="PS50158"/>
    </source>
</evidence>
<evidence type="ECO:0000256" key="12">
    <source>
        <dbReference type="SAM" id="MobiDB-lite"/>
    </source>
</evidence>
<dbReference type="GO" id="GO:0003964">
    <property type="term" value="F:RNA-directed DNA polymerase activity"/>
    <property type="evidence" value="ECO:0007669"/>
    <property type="project" value="UniProtKB-KW"/>
</dbReference>
<dbReference type="FunFam" id="3.10.20.370:FF:000001">
    <property type="entry name" value="Retrovirus-related Pol polyprotein from transposon 17.6-like protein"/>
    <property type="match status" value="1"/>
</dbReference>
<dbReference type="PANTHER" id="PTHR37984:SF14">
    <property type="entry name" value="RIBONUCLEASE H"/>
    <property type="match status" value="1"/>
</dbReference>
<dbReference type="CDD" id="cd09274">
    <property type="entry name" value="RNase_HI_RT_Ty3"/>
    <property type="match status" value="1"/>
</dbReference>
<keyword evidence="5" id="KW-0548">Nucleotidyltransferase</keyword>
<keyword evidence="11" id="KW-0863">Zinc-finger</keyword>
<keyword evidence="11" id="KW-0479">Metal-binding</keyword>
<dbReference type="InterPro" id="IPR036875">
    <property type="entry name" value="Znf_CCHC_sf"/>
</dbReference>
<organism evidence="16 17">
    <name type="scientific">Cirrhinus mrigala</name>
    <name type="common">Mrigala</name>
    <dbReference type="NCBI Taxonomy" id="683832"/>
    <lineage>
        <taxon>Eukaryota</taxon>
        <taxon>Metazoa</taxon>
        <taxon>Chordata</taxon>
        <taxon>Craniata</taxon>
        <taxon>Vertebrata</taxon>
        <taxon>Euteleostomi</taxon>
        <taxon>Actinopterygii</taxon>
        <taxon>Neopterygii</taxon>
        <taxon>Teleostei</taxon>
        <taxon>Ostariophysi</taxon>
        <taxon>Cypriniformes</taxon>
        <taxon>Cyprinidae</taxon>
        <taxon>Labeoninae</taxon>
        <taxon>Labeonini</taxon>
        <taxon>Cirrhinus</taxon>
    </lineage>
</organism>
<feature type="compositionally biased region" description="Low complexity" evidence="12">
    <location>
        <begin position="1259"/>
        <end position="1271"/>
    </location>
</feature>
<evidence type="ECO:0000256" key="10">
    <source>
        <dbReference type="ARBA" id="ARBA00039658"/>
    </source>
</evidence>
<dbReference type="Proteomes" id="UP001529510">
    <property type="component" value="Unassembled WGS sequence"/>
</dbReference>
<dbReference type="Pfam" id="PF17917">
    <property type="entry name" value="RT_RNaseH"/>
    <property type="match status" value="1"/>
</dbReference>
<protein>
    <recommendedName>
        <fullName evidence="10">Gypsy retrotransposon integrase-like protein 1</fullName>
        <ecNumber evidence="3">2.7.7.49</ecNumber>
        <ecNumber evidence="2">3.1.26.4</ecNumber>
    </recommendedName>
</protein>
<keyword evidence="4" id="KW-0808">Transferase</keyword>
<evidence type="ECO:0000256" key="4">
    <source>
        <dbReference type="ARBA" id="ARBA00022679"/>
    </source>
</evidence>
<dbReference type="Pfam" id="PF00078">
    <property type="entry name" value="RVT_1"/>
    <property type="match status" value="1"/>
</dbReference>
<dbReference type="PROSITE" id="PS50158">
    <property type="entry name" value="ZF_CCHC"/>
    <property type="match status" value="2"/>
</dbReference>
<keyword evidence="11" id="KW-0862">Zinc</keyword>
<feature type="domain" description="CCHC-type" evidence="13">
    <location>
        <begin position="200"/>
        <end position="214"/>
    </location>
</feature>
<dbReference type="PROSITE" id="PS50994">
    <property type="entry name" value="INTEGRASE"/>
    <property type="match status" value="1"/>
</dbReference>
<dbReference type="Pfam" id="PF17921">
    <property type="entry name" value="Integrase_H2C2"/>
    <property type="match status" value="1"/>
</dbReference>
<dbReference type="FunFam" id="3.30.420.10:FF:000063">
    <property type="entry name" value="Retrovirus-related Pol polyprotein from transposon 297-like Protein"/>
    <property type="match status" value="1"/>
</dbReference>
<evidence type="ECO:0000256" key="3">
    <source>
        <dbReference type="ARBA" id="ARBA00012493"/>
    </source>
</evidence>
<accession>A0ABD0NJD9</accession>
<dbReference type="Gene3D" id="3.30.70.270">
    <property type="match status" value="2"/>
</dbReference>
<dbReference type="Pfam" id="PF00665">
    <property type="entry name" value="rve"/>
    <property type="match status" value="1"/>
</dbReference>
<dbReference type="PANTHER" id="PTHR37984">
    <property type="entry name" value="PROTEIN CBG26694"/>
    <property type="match status" value="1"/>
</dbReference>
<dbReference type="SUPFAM" id="SSF56672">
    <property type="entry name" value="DNA/RNA polymerases"/>
    <property type="match status" value="1"/>
</dbReference>
<keyword evidence="9" id="KW-0695">RNA-directed DNA polymerase</keyword>
<evidence type="ECO:0000256" key="2">
    <source>
        <dbReference type="ARBA" id="ARBA00012180"/>
    </source>
</evidence>
<evidence type="ECO:0000259" key="15">
    <source>
        <dbReference type="PROSITE" id="PS50994"/>
    </source>
</evidence>
<name>A0ABD0NJD9_CIRMR</name>
<feature type="non-terminal residue" evidence="16">
    <location>
        <position position="1312"/>
    </location>
</feature>
<comment type="similarity">
    <text evidence="1">Belongs to the beta type-B retroviral polymerase family. HERV class-II K(HML-2) pol subfamily.</text>
</comment>